<dbReference type="CDD" id="cd18801">
    <property type="entry name" value="SF2_C_FANCM_Hef"/>
    <property type="match status" value="1"/>
</dbReference>
<dbReference type="InterPro" id="IPR011545">
    <property type="entry name" value="DEAD/DEAH_box_helicase_dom"/>
</dbReference>
<dbReference type="InterPro" id="IPR044749">
    <property type="entry name" value="FANCM_DEXDc"/>
</dbReference>
<feature type="compositionally biased region" description="Low complexity" evidence="8">
    <location>
        <begin position="46"/>
        <end position="65"/>
    </location>
</feature>
<keyword evidence="4" id="KW-0378">Hydrolase</keyword>
<feature type="domain" description="Helicase C-terminal" evidence="10">
    <location>
        <begin position="517"/>
        <end position="693"/>
    </location>
</feature>
<evidence type="ECO:0000256" key="2">
    <source>
        <dbReference type="ARBA" id="ARBA00009889"/>
    </source>
</evidence>
<dbReference type="SMART" id="SM00490">
    <property type="entry name" value="HELICc"/>
    <property type="match status" value="1"/>
</dbReference>
<feature type="region of interest" description="Disordered" evidence="8">
    <location>
        <begin position="941"/>
        <end position="972"/>
    </location>
</feature>
<dbReference type="PROSITE" id="PS51194">
    <property type="entry name" value="HELICASE_CTER"/>
    <property type="match status" value="1"/>
</dbReference>
<dbReference type="Pfam" id="PF16783">
    <property type="entry name" value="FANCM-MHF_bd"/>
    <property type="match status" value="1"/>
</dbReference>
<evidence type="ECO:0000256" key="5">
    <source>
        <dbReference type="ARBA" id="ARBA00022806"/>
    </source>
</evidence>
<dbReference type="InterPro" id="IPR039686">
    <property type="entry name" value="FANCM/Mph1-like_ID"/>
</dbReference>
<dbReference type="SMART" id="SM00487">
    <property type="entry name" value="DEXDc"/>
    <property type="match status" value="1"/>
</dbReference>
<accession>A0ABR0Z9P0</accession>
<dbReference type="InterPro" id="IPR014001">
    <property type="entry name" value="Helicase_ATP-bd"/>
</dbReference>
<protein>
    <submittedName>
        <fullName evidence="11">Fanconi anemia group M protein-like</fullName>
    </submittedName>
</protein>
<feature type="region of interest" description="Disordered" evidence="8">
    <location>
        <begin position="1281"/>
        <end position="1344"/>
    </location>
</feature>
<dbReference type="InterPro" id="IPR001650">
    <property type="entry name" value="Helicase_C-like"/>
</dbReference>
<gene>
    <name evidence="11" type="ORF">HHUSO_G17814</name>
</gene>
<evidence type="ECO:0000256" key="7">
    <source>
        <dbReference type="ARBA" id="ARBA00023242"/>
    </source>
</evidence>
<evidence type="ECO:0000259" key="10">
    <source>
        <dbReference type="PROSITE" id="PS51194"/>
    </source>
</evidence>
<dbReference type="InterPro" id="IPR031879">
    <property type="entry name" value="FANCM-MHF-bd"/>
</dbReference>
<evidence type="ECO:0000259" key="9">
    <source>
        <dbReference type="PROSITE" id="PS51192"/>
    </source>
</evidence>
<evidence type="ECO:0000313" key="11">
    <source>
        <dbReference type="EMBL" id="KAK6481535.1"/>
    </source>
</evidence>
<dbReference type="SUPFAM" id="SSF52540">
    <property type="entry name" value="P-loop containing nucleoside triphosphate hydrolases"/>
    <property type="match status" value="1"/>
</dbReference>
<keyword evidence="12" id="KW-1185">Reference proteome</keyword>
<evidence type="ECO:0000256" key="3">
    <source>
        <dbReference type="ARBA" id="ARBA00022741"/>
    </source>
</evidence>
<dbReference type="Proteomes" id="UP001369086">
    <property type="component" value="Unassembled WGS sequence"/>
</dbReference>
<keyword evidence="7" id="KW-0539">Nucleus</keyword>
<feature type="region of interest" description="Disordered" evidence="8">
    <location>
        <begin position="875"/>
        <end position="914"/>
    </location>
</feature>
<dbReference type="InterPro" id="IPR027417">
    <property type="entry name" value="P-loop_NTPase"/>
</dbReference>
<evidence type="ECO:0000256" key="8">
    <source>
        <dbReference type="SAM" id="MobiDB-lite"/>
    </source>
</evidence>
<feature type="compositionally biased region" description="Basic and acidic residues" evidence="8">
    <location>
        <begin position="960"/>
        <end position="969"/>
    </location>
</feature>
<dbReference type="Gene3D" id="1.20.1320.20">
    <property type="entry name" value="hef helicase domain"/>
    <property type="match status" value="1"/>
</dbReference>
<reference evidence="11 12" key="1">
    <citation type="submission" date="2021-05" db="EMBL/GenBank/DDBJ databases">
        <authorList>
            <person name="Zahm M."/>
            <person name="Klopp C."/>
            <person name="Cabau C."/>
            <person name="Kuhl H."/>
            <person name="Suciu R."/>
            <person name="Ciorpac M."/>
            <person name="Holostenco D."/>
            <person name="Gessner J."/>
            <person name="Wuertz S."/>
            <person name="Hohne C."/>
            <person name="Stock M."/>
            <person name="Gislard M."/>
            <person name="Lluch J."/>
            <person name="Milhes M."/>
            <person name="Lampietro C."/>
            <person name="Lopez Roques C."/>
            <person name="Donnadieu C."/>
            <person name="Du K."/>
            <person name="Schartl M."/>
            <person name="Guiguen Y."/>
        </authorList>
    </citation>
    <scope>NUCLEOTIDE SEQUENCE [LARGE SCALE GENOMIC DNA]</scope>
    <source>
        <strain evidence="11">Hh-F2</strain>
        <tissue evidence="11">Blood</tissue>
    </source>
</reference>
<evidence type="ECO:0000256" key="6">
    <source>
        <dbReference type="ARBA" id="ARBA00022840"/>
    </source>
</evidence>
<dbReference type="PROSITE" id="PS51192">
    <property type="entry name" value="HELICASE_ATP_BIND_1"/>
    <property type="match status" value="1"/>
</dbReference>
<feature type="compositionally biased region" description="Polar residues" evidence="8">
    <location>
        <begin position="941"/>
        <end position="950"/>
    </location>
</feature>
<dbReference type="Gene3D" id="3.40.50.300">
    <property type="entry name" value="P-loop containing nucleotide triphosphate hydrolases"/>
    <property type="match status" value="2"/>
</dbReference>
<keyword evidence="3" id="KW-0547">Nucleotide-binding</keyword>
<dbReference type="PANTHER" id="PTHR14025:SF20">
    <property type="entry name" value="FANCONI ANEMIA GROUP M PROTEIN"/>
    <property type="match status" value="1"/>
</dbReference>
<feature type="compositionally biased region" description="Polar residues" evidence="8">
    <location>
        <begin position="8"/>
        <end position="34"/>
    </location>
</feature>
<dbReference type="CDD" id="cd12091">
    <property type="entry name" value="FANCM_ID"/>
    <property type="match status" value="1"/>
</dbReference>
<feature type="compositionally biased region" description="Basic and acidic residues" evidence="8">
    <location>
        <begin position="1325"/>
        <end position="1336"/>
    </location>
</feature>
<comment type="similarity">
    <text evidence="2">Belongs to the DEAD box helicase family. DEAH subfamily. FANCM sub-subfamily.</text>
</comment>
<name>A0ABR0Z9P0_HUSHU</name>
<feature type="compositionally biased region" description="Basic and acidic residues" evidence="8">
    <location>
        <begin position="1294"/>
        <end position="1315"/>
    </location>
</feature>
<dbReference type="PANTHER" id="PTHR14025">
    <property type="entry name" value="FANCONI ANEMIA GROUP M FANCM FAMILY MEMBER"/>
    <property type="match status" value="1"/>
</dbReference>
<dbReference type="CDD" id="cd18033">
    <property type="entry name" value="DEXDc_FANCM"/>
    <property type="match status" value="1"/>
</dbReference>
<keyword evidence="6" id="KW-0067">ATP-binding</keyword>
<feature type="compositionally biased region" description="Polar residues" evidence="8">
    <location>
        <begin position="1043"/>
        <end position="1058"/>
    </location>
</feature>
<sequence>MSAGKQMTLFQTWGTRVPQNQGHSEPPKTSNNVQARRKASPGAGGATNTTTTTNNNNALKTKTAPAPLYRNPLWGEIGSRTAADTVSAAGFEDDSEDDLMLVAVYEAEKSLDASGTGDLRSGKPPLEAAALPPNPHNAPIAIENLPGFDISSADVWIYPTNYPVRGYQFSISQAALFQNTLVCLPTGLGKTFIAAVVMYNFYRWYPSGKIVFLAPTKPLVAQQIEACYKVMGIPQEHMAEMTGSTQALSRREIWSQRRVFFLTPQVMVNDLSREACPAVQIKCVVIDEAHKALGNHAYCQVVRELGNYTRQFRVLALSATPGSDTRAVQQVISNLLISHIELRSEECPDIQAYSHQRSVEKFVVPLGEGLKAHQNKYLQVLEVFAGRLIRLNVLSRRDIHNLTKYQLVLAREQFRNNPHPHIAVAQKGSVEGDFALCISLYHGYELLLQMGIRSLFLFMQGIMDGTKGMTRARNELSRNPDFMGLYQQMEAMFVDSRGASATRADRPFVYSHPKLRKLEEVVVEHFQSWSQREGQPCAGGATRVMIFSSFRESVQEIAEMLSRHQPLIKVMTFMGQSSAGKGVRGFTQKEQLEVVKRFREGGYNTLVSTCVGEEGLDIGELDLIVCFDAQKSPIRLVQRMGRTGRKRQGRIVVILAEGREERTYNQSQSNKRSIYKTILGNSKSFHMYQSSPRMLPEGVNPAAHKMHIATGEFEHKSKSKRCSTARRSGFQLLDSFMQPRTPAACQGNYLSYESAVQFSGDGLLSPEEFQVCLAQCFLCLFSLEWHYQPRLFMALKSCSGLEWPYLSCECSSLELSLSEWRLWQNRLFPTELVDHSERCKHFTSIMETSKTTQNCSYASALMPYLHTEDVVGSTVSAKDGSTPAEVLQDQTVPKGPKSIGAHRKAVGSKQKLPLGPSARAKEADKNLLEFQGVSSKRGISIVNSGSSDTRGVNAETPFPGEDHASKNMSKESTNQSKLAKFFKTKTDPILEMDVDCDFVTECTVINKTLDQVVKTAAGDKTNSELTHTDLVQDSLETEEATERSVQLRQKASSDTGYSSLVDETQLDLDSVFYLPELNGHSESCGVRDVPDNVKDVLENVRNFLTKSPPHTLDIDFPPEESHTDPEFQSELNPFHLNFSLVDVLENDYEEEDSIVVNGFENELLDADKPEDWKAPTLDGSLAQESISKAGSPSWDDVFDDCSVHEEALDNDGQDPKTFENRETLHQPQTIEVERGTSLILDEEDQQSHPRSRVPAGHNDSISLFEDDDLFLEVSIPCPALDTSKQFPAGPELQPDARKKNLPLHKDDASHGEAQRGPEVPGTHGEAPHIDQHKSPEDEGMFDCSGELFSVNFDMGFSLDDSDGDVSDHGNGTV</sequence>
<dbReference type="Pfam" id="PF00270">
    <property type="entry name" value="DEAD"/>
    <property type="match status" value="1"/>
</dbReference>
<proteinExistence type="inferred from homology"/>
<comment type="caution">
    <text evidence="11">The sequence shown here is derived from an EMBL/GenBank/DDBJ whole genome shotgun (WGS) entry which is preliminary data.</text>
</comment>
<feature type="region of interest" description="Disordered" evidence="8">
    <location>
        <begin position="1"/>
        <end position="65"/>
    </location>
</feature>
<comment type="subcellular location">
    <subcellularLocation>
        <location evidence="1">Nucleus</location>
    </subcellularLocation>
</comment>
<feature type="non-terminal residue" evidence="11">
    <location>
        <position position="1373"/>
    </location>
</feature>
<feature type="domain" description="Helicase ATP-binding" evidence="9">
    <location>
        <begin position="171"/>
        <end position="339"/>
    </location>
</feature>
<evidence type="ECO:0000256" key="1">
    <source>
        <dbReference type="ARBA" id="ARBA00004123"/>
    </source>
</evidence>
<feature type="region of interest" description="Disordered" evidence="8">
    <location>
        <begin position="1035"/>
        <end position="1058"/>
    </location>
</feature>
<organism evidence="11 12">
    <name type="scientific">Huso huso</name>
    <name type="common">Beluga</name>
    <name type="synonym">Acipenser huso</name>
    <dbReference type="NCBI Taxonomy" id="61971"/>
    <lineage>
        <taxon>Eukaryota</taxon>
        <taxon>Metazoa</taxon>
        <taxon>Chordata</taxon>
        <taxon>Craniata</taxon>
        <taxon>Vertebrata</taxon>
        <taxon>Euteleostomi</taxon>
        <taxon>Actinopterygii</taxon>
        <taxon>Chondrostei</taxon>
        <taxon>Acipenseriformes</taxon>
        <taxon>Acipenseridae</taxon>
        <taxon>Huso</taxon>
    </lineage>
</organism>
<keyword evidence="5" id="KW-0347">Helicase</keyword>
<dbReference type="Pfam" id="PF00271">
    <property type="entry name" value="Helicase_C"/>
    <property type="match status" value="1"/>
</dbReference>
<evidence type="ECO:0000313" key="12">
    <source>
        <dbReference type="Proteomes" id="UP001369086"/>
    </source>
</evidence>
<evidence type="ECO:0000256" key="4">
    <source>
        <dbReference type="ARBA" id="ARBA00022801"/>
    </source>
</evidence>
<dbReference type="EMBL" id="JAHFZB010000015">
    <property type="protein sequence ID" value="KAK6481535.1"/>
    <property type="molecule type" value="Genomic_DNA"/>
</dbReference>